<feature type="region of interest" description="Disordered" evidence="3">
    <location>
        <begin position="1"/>
        <end position="22"/>
    </location>
</feature>
<keyword evidence="5" id="KW-1185">Reference proteome</keyword>
<dbReference type="KEGG" id="sted:SPTER_18230"/>
<dbReference type="Pfam" id="PF03963">
    <property type="entry name" value="FlgD"/>
    <property type="match status" value="1"/>
</dbReference>
<evidence type="ECO:0000313" key="5">
    <source>
        <dbReference type="Proteomes" id="UP000320776"/>
    </source>
</evidence>
<name>A0A517DT16_9FIRM</name>
<sequence>MDVYGVGSKTTTNSADATRKKNDDLGKNDFLKLLTVQLRYQDPMNPMEDKEFIAQMAQFSSLEQMQNMNSSMAMSQASGLIGMQVNWLDGNAEEWTGIVQSVRLIEGQPKLIIGDMALDLSQVVSVQVPKSAAE</sequence>
<dbReference type="GO" id="GO:0044781">
    <property type="term" value="P:bacterial-type flagellum organization"/>
    <property type="evidence" value="ECO:0007669"/>
    <property type="project" value="UniProtKB-KW"/>
</dbReference>
<protein>
    <recommendedName>
        <fullName evidence="6">Basal-body rod modification protein FlgD</fullName>
    </recommendedName>
</protein>
<dbReference type="AlphaFoldDB" id="A0A517DT16"/>
<organism evidence="4 5">
    <name type="scientific">Sporomusa termitida</name>
    <dbReference type="NCBI Taxonomy" id="2377"/>
    <lineage>
        <taxon>Bacteria</taxon>
        <taxon>Bacillati</taxon>
        <taxon>Bacillota</taxon>
        <taxon>Negativicutes</taxon>
        <taxon>Selenomonadales</taxon>
        <taxon>Sporomusaceae</taxon>
        <taxon>Sporomusa</taxon>
    </lineage>
</organism>
<evidence type="ECO:0000256" key="3">
    <source>
        <dbReference type="SAM" id="MobiDB-lite"/>
    </source>
</evidence>
<evidence type="ECO:0000256" key="1">
    <source>
        <dbReference type="ARBA" id="ARBA00010577"/>
    </source>
</evidence>
<comment type="similarity">
    <text evidence="1">Belongs to the FlgD family.</text>
</comment>
<proteinExistence type="inferred from homology"/>
<dbReference type="InterPro" id="IPR005648">
    <property type="entry name" value="FlgD"/>
</dbReference>
<reference evidence="4 5" key="1">
    <citation type="submission" date="2019-02" db="EMBL/GenBank/DDBJ databases">
        <title>Closed genome of Sporomusa termitida DSM 4440.</title>
        <authorList>
            <person name="Poehlein A."/>
            <person name="Daniel R."/>
        </authorList>
    </citation>
    <scope>NUCLEOTIDE SEQUENCE [LARGE SCALE GENOMIC DNA]</scope>
    <source>
        <strain evidence="4 5">DSM 4440</strain>
    </source>
</reference>
<dbReference type="OrthoDB" id="280334at2"/>
<evidence type="ECO:0000313" key="4">
    <source>
        <dbReference type="EMBL" id="QDR80495.1"/>
    </source>
</evidence>
<keyword evidence="2" id="KW-1005">Bacterial flagellum biogenesis</keyword>
<dbReference type="EMBL" id="CP036259">
    <property type="protein sequence ID" value="QDR80495.1"/>
    <property type="molecule type" value="Genomic_DNA"/>
</dbReference>
<dbReference type="Proteomes" id="UP000320776">
    <property type="component" value="Chromosome"/>
</dbReference>
<gene>
    <name evidence="4" type="ORF">SPTER_18230</name>
</gene>
<evidence type="ECO:0000256" key="2">
    <source>
        <dbReference type="ARBA" id="ARBA00022795"/>
    </source>
</evidence>
<accession>A0A517DT16</accession>
<dbReference type="RefSeq" id="WP_144350097.1">
    <property type="nucleotide sequence ID" value="NZ_CP036259.1"/>
</dbReference>
<evidence type="ECO:0008006" key="6">
    <source>
        <dbReference type="Google" id="ProtNLM"/>
    </source>
</evidence>